<organism evidence="1 2">
    <name type="scientific">Roridomyces roridus</name>
    <dbReference type="NCBI Taxonomy" id="1738132"/>
    <lineage>
        <taxon>Eukaryota</taxon>
        <taxon>Fungi</taxon>
        <taxon>Dikarya</taxon>
        <taxon>Basidiomycota</taxon>
        <taxon>Agaricomycotina</taxon>
        <taxon>Agaricomycetes</taxon>
        <taxon>Agaricomycetidae</taxon>
        <taxon>Agaricales</taxon>
        <taxon>Marasmiineae</taxon>
        <taxon>Mycenaceae</taxon>
        <taxon>Roridomyces</taxon>
    </lineage>
</organism>
<dbReference type="AlphaFoldDB" id="A0AAD7BC23"/>
<dbReference type="EMBL" id="JARKIF010000021">
    <property type="protein sequence ID" value="KAJ7617030.1"/>
    <property type="molecule type" value="Genomic_DNA"/>
</dbReference>
<dbReference type="Proteomes" id="UP001221142">
    <property type="component" value="Unassembled WGS sequence"/>
</dbReference>
<gene>
    <name evidence="1" type="ORF">FB45DRAFT_221950</name>
</gene>
<name>A0AAD7BC23_9AGAR</name>
<proteinExistence type="predicted"/>
<reference evidence="1" key="1">
    <citation type="submission" date="2023-03" db="EMBL/GenBank/DDBJ databases">
        <title>Massive genome expansion in bonnet fungi (Mycena s.s.) driven by repeated elements and novel gene families across ecological guilds.</title>
        <authorList>
            <consortium name="Lawrence Berkeley National Laboratory"/>
            <person name="Harder C.B."/>
            <person name="Miyauchi S."/>
            <person name="Viragh M."/>
            <person name="Kuo A."/>
            <person name="Thoen E."/>
            <person name="Andreopoulos B."/>
            <person name="Lu D."/>
            <person name="Skrede I."/>
            <person name="Drula E."/>
            <person name="Henrissat B."/>
            <person name="Morin E."/>
            <person name="Kohler A."/>
            <person name="Barry K."/>
            <person name="LaButti K."/>
            <person name="Morin E."/>
            <person name="Salamov A."/>
            <person name="Lipzen A."/>
            <person name="Mereny Z."/>
            <person name="Hegedus B."/>
            <person name="Baldrian P."/>
            <person name="Stursova M."/>
            <person name="Weitz H."/>
            <person name="Taylor A."/>
            <person name="Grigoriev I.V."/>
            <person name="Nagy L.G."/>
            <person name="Martin F."/>
            <person name="Kauserud H."/>
        </authorList>
    </citation>
    <scope>NUCLEOTIDE SEQUENCE</scope>
    <source>
        <strain evidence="1">9284</strain>
    </source>
</reference>
<keyword evidence="2" id="KW-1185">Reference proteome</keyword>
<accession>A0AAD7BC23</accession>
<sequence length="135" mass="14478">MSLNFINGLAPIVTAYGPGNLHYFSYGADRSVVAADVPVTGMISTAKDGETDFLLGFSYNYRDYAFYWDGEGPAFWRRSGEDTAFKQVGNSWANATGLPWGSSEVILGLNVATQAAAASNGAGEVTVYYSPAYFN</sequence>
<evidence type="ECO:0000313" key="2">
    <source>
        <dbReference type="Proteomes" id="UP001221142"/>
    </source>
</evidence>
<comment type="caution">
    <text evidence="1">The sequence shown here is derived from an EMBL/GenBank/DDBJ whole genome shotgun (WGS) entry which is preliminary data.</text>
</comment>
<evidence type="ECO:0000313" key="1">
    <source>
        <dbReference type="EMBL" id="KAJ7617030.1"/>
    </source>
</evidence>
<protein>
    <submittedName>
        <fullName evidence="1">Uncharacterized protein</fullName>
    </submittedName>
</protein>